<dbReference type="EMBL" id="HG994366">
    <property type="protein sequence ID" value="CAF1920765.1"/>
    <property type="molecule type" value="Genomic_DNA"/>
</dbReference>
<name>A0A816KHZ9_BRANA</name>
<dbReference type="GO" id="GO:0008270">
    <property type="term" value="F:zinc ion binding"/>
    <property type="evidence" value="ECO:0007669"/>
    <property type="project" value="InterPro"/>
</dbReference>
<feature type="compositionally biased region" description="Low complexity" evidence="1">
    <location>
        <begin position="171"/>
        <end position="201"/>
    </location>
</feature>
<dbReference type="AlphaFoldDB" id="A0A816KHZ9"/>
<dbReference type="Proteomes" id="UP001295469">
    <property type="component" value="Chromosome C02"/>
</dbReference>
<dbReference type="SMR" id="A0A816KHZ9"/>
<feature type="region of interest" description="Disordered" evidence="1">
    <location>
        <begin position="416"/>
        <end position="435"/>
    </location>
</feature>
<dbReference type="PANTHER" id="PTHR35110:SF3">
    <property type="entry name" value="OS08G0360000 PROTEIN"/>
    <property type="match status" value="1"/>
</dbReference>
<sequence length="435" mass="49052">MSDAKEEKAQVAADRIKAAALTAAKGLSRTQAERAATAAARNVNAYGQKEEGPSRWQEKREAKRQMYLMSTEKAVRLGERKDNKSVSASAVVGGGGSQCQKCFQTGHWTYECKNERVYVSRPSRTQQLKNPKLRTKPSVDDLDGDDEKVEVANGKGEGERRSKRKHRSKSDSGSDSEASVFESSDGSESSGESDSEYSSSSESEEERRRRRSKRTSKKKKPKQRKERRRRRRYSSSSSSSEEESSDSESVVVTFAWLLQRVQALSLVSISRKSAASASTLSPSVLVFIAAKYLSMLRNVMPWNRSNHNVAGLLIRQFATKPKPKMKPIELNTPPEQTQTITRVIFDVLKEHGPLTIAETWDRVKEVGLRGLTSKRHMKIILRWMRERQKLKLICNHVGPHKQFLYTTWFTKHNPSKFSKPPENLTGKSSGHPKLP</sequence>
<dbReference type="PANTHER" id="PTHR35110">
    <property type="entry name" value="EXPRESSED PROTEIN"/>
    <property type="match status" value="1"/>
</dbReference>
<accession>A0A816KHZ9</accession>
<proteinExistence type="predicted"/>
<protein>
    <submittedName>
        <fullName evidence="2">(rape) hypothetical protein</fullName>
    </submittedName>
</protein>
<dbReference type="SUPFAM" id="SSF57756">
    <property type="entry name" value="Retrovirus zinc finger-like domains"/>
    <property type="match status" value="1"/>
</dbReference>
<gene>
    <name evidence="2" type="ORF">DARMORV10_C02P57300.1</name>
</gene>
<reference evidence="2" key="1">
    <citation type="submission" date="2021-01" db="EMBL/GenBank/DDBJ databases">
        <authorList>
            <consortium name="Genoscope - CEA"/>
            <person name="William W."/>
        </authorList>
    </citation>
    <scope>NUCLEOTIDE SEQUENCE</scope>
</reference>
<feature type="compositionally biased region" description="Basic residues" evidence="1">
    <location>
        <begin position="208"/>
        <end position="233"/>
    </location>
</feature>
<feature type="region of interest" description="Disordered" evidence="1">
    <location>
        <begin position="116"/>
        <end position="244"/>
    </location>
</feature>
<evidence type="ECO:0000256" key="1">
    <source>
        <dbReference type="SAM" id="MobiDB-lite"/>
    </source>
</evidence>
<dbReference type="Pfam" id="PF13917">
    <property type="entry name" value="zf-CCHC_3"/>
    <property type="match status" value="1"/>
</dbReference>
<dbReference type="InterPro" id="IPR036875">
    <property type="entry name" value="Znf_CCHC_sf"/>
</dbReference>
<organism evidence="2">
    <name type="scientific">Brassica napus</name>
    <name type="common">Rape</name>
    <dbReference type="NCBI Taxonomy" id="3708"/>
    <lineage>
        <taxon>Eukaryota</taxon>
        <taxon>Viridiplantae</taxon>
        <taxon>Streptophyta</taxon>
        <taxon>Embryophyta</taxon>
        <taxon>Tracheophyta</taxon>
        <taxon>Spermatophyta</taxon>
        <taxon>Magnoliopsida</taxon>
        <taxon>eudicotyledons</taxon>
        <taxon>Gunneridae</taxon>
        <taxon>Pentapetalae</taxon>
        <taxon>rosids</taxon>
        <taxon>malvids</taxon>
        <taxon>Brassicales</taxon>
        <taxon>Brassicaceae</taxon>
        <taxon>Brassiceae</taxon>
        <taxon>Brassica</taxon>
    </lineage>
</organism>
<evidence type="ECO:0000313" key="2">
    <source>
        <dbReference type="EMBL" id="CAF1920765.1"/>
    </source>
</evidence>
<dbReference type="GO" id="GO:0003676">
    <property type="term" value="F:nucleic acid binding"/>
    <property type="evidence" value="ECO:0007669"/>
    <property type="project" value="InterPro"/>
</dbReference>